<dbReference type="InterPro" id="IPR008920">
    <property type="entry name" value="TF_FadR/GntR_C"/>
</dbReference>
<keyword evidence="2" id="KW-0238">DNA-binding</keyword>
<gene>
    <name evidence="5" type="ORF">AMRN_1531</name>
    <name evidence="6" type="ORF">CPH92_06195</name>
</gene>
<dbReference type="PRINTS" id="PR00035">
    <property type="entry name" value="HTHGNTR"/>
</dbReference>
<dbReference type="EMBL" id="CP032101">
    <property type="protein sequence ID" value="AXX87266.1"/>
    <property type="molecule type" value="Genomic_DNA"/>
</dbReference>
<dbReference type="InterPro" id="IPR000524">
    <property type="entry name" value="Tscrpt_reg_HTH_GntR"/>
</dbReference>
<dbReference type="Proteomes" id="UP000264693">
    <property type="component" value="Chromosome"/>
</dbReference>
<evidence type="ECO:0000256" key="2">
    <source>
        <dbReference type="ARBA" id="ARBA00023125"/>
    </source>
</evidence>
<sequence>MKIKKPIRISLPKQTSIEIEKAIKNGLFKIGEKIPSEPDLVKEFGVSRNTIREAIQSLIQAGVLESRQGNGTYVIAISKFEANILNRLNNSKTSEVHEVRICLEKEIVKLAAQRRSDDDLENIKNALNQRNLTKSSFIENSEADLEFHLAIAKASHNSIFYDLYKSLSQYICTSVAQRLKSTNMEEKMIYQLHIELFEAISSQNIEKSEEIIIKILEI</sequence>
<dbReference type="AlphaFoldDB" id="A0A347TKY8"/>
<reference evidence="7" key="1">
    <citation type="submission" date="2017-09" db="EMBL/GenBank/DDBJ databases">
        <title>Arcobacter canalis sp. nov., a new species isolated from a water canal contaminated with urban sewage.</title>
        <authorList>
            <person name="Perez-Cataluna A."/>
            <person name="Salas-Masso N."/>
            <person name="Figueras M.J."/>
        </authorList>
    </citation>
    <scope>NUCLEOTIDE SEQUENCE [LARGE SCALE GENOMIC DNA]</scope>
    <source>
        <strain evidence="7">CECT 7727</strain>
    </source>
</reference>
<evidence type="ECO:0000313" key="8">
    <source>
        <dbReference type="Proteomes" id="UP000264693"/>
    </source>
</evidence>
<dbReference type="SUPFAM" id="SSF48008">
    <property type="entry name" value="GntR ligand-binding domain-like"/>
    <property type="match status" value="1"/>
</dbReference>
<keyword evidence="1" id="KW-0805">Transcription regulation</keyword>
<dbReference type="RefSeq" id="WP_099310873.1">
    <property type="nucleotide sequence ID" value="NZ_CP032101.1"/>
</dbReference>
<dbReference type="Pfam" id="PF00392">
    <property type="entry name" value="GntR"/>
    <property type="match status" value="1"/>
</dbReference>
<dbReference type="KEGG" id="amar:AMRN_1531"/>
<proteinExistence type="predicted"/>
<dbReference type="InterPro" id="IPR011711">
    <property type="entry name" value="GntR_C"/>
</dbReference>
<evidence type="ECO:0000256" key="3">
    <source>
        <dbReference type="ARBA" id="ARBA00023163"/>
    </source>
</evidence>
<dbReference type="PROSITE" id="PS50949">
    <property type="entry name" value="HTH_GNTR"/>
    <property type="match status" value="1"/>
</dbReference>
<name>A0A347TKY8_9BACT</name>
<dbReference type="Gene3D" id="1.20.120.530">
    <property type="entry name" value="GntR ligand-binding domain-like"/>
    <property type="match status" value="1"/>
</dbReference>
<organism evidence="5 8">
    <name type="scientific">Malaciobacter marinus</name>
    <dbReference type="NCBI Taxonomy" id="505249"/>
    <lineage>
        <taxon>Bacteria</taxon>
        <taxon>Pseudomonadati</taxon>
        <taxon>Campylobacterota</taxon>
        <taxon>Epsilonproteobacteria</taxon>
        <taxon>Campylobacterales</taxon>
        <taxon>Arcobacteraceae</taxon>
        <taxon>Malaciobacter</taxon>
    </lineage>
</organism>
<dbReference type="EMBL" id="NXAO01000025">
    <property type="protein sequence ID" value="PHO15523.1"/>
    <property type="molecule type" value="Genomic_DNA"/>
</dbReference>
<dbReference type="SUPFAM" id="SSF46785">
    <property type="entry name" value="Winged helix' DNA-binding domain"/>
    <property type="match status" value="1"/>
</dbReference>
<dbReference type="SMART" id="SM00895">
    <property type="entry name" value="FCD"/>
    <property type="match status" value="1"/>
</dbReference>
<dbReference type="Proteomes" id="UP000224740">
    <property type="component" value="Unassembled WGS sequence"/>
</dbReference>
<feature type="domain" description="HTH gntR-type" evidence="4">
    <location>
        <begin position="9"/>
        <end position="77"/>
    </location>
</feature>
<dbReference type="GO" id="GO:0003700">
    <property type="term" value="F:DNA-binding transcription factor activity"/>
    <property type="evidence" value="ECO:0007669"/>
    <property type="project" value="InterPro"/>
</dbReference>
<evidence type="ECO:0000256" key="1">
    <source>
        <dbReference type="ARBA" id="ARBA00023015"/>
    </source>
</evidence>
<evidence type="ECO:0000313" key="6">
    <source>
        <dbReference type="EMBL" id="PHO15523.1"/>
    </source>
</evidence>
<dbReference type="Pfam" id="PF07729">
    <property type="entry name" value="FCD"/>
    <property type="match status" value="1"/>
</dbReference>
<evidence type="ECO:0000313" key="5">
    <source>
        <dbReference type="EMBL" id="AXX87266.1"/>
    </source>
</evidence>
<dbReference type="PANTHER" id="PTHR43537">
    <property type="entry name" value="TRANSCRIPTIONAL REGULATOR, GNTR FAMILY"/>
    <property type="match status" value="1"/>
</dbReference>
<dbReference type="GO" id="GO:0003677">
    <property type="term" value="F:DNA binding"/>
    <property type="evidence" value="ECO:0007669"/>
    <property type="project" value="UniProtKB-KW"/>
</dbReference>
<keyword evidence="3" id="KW-0804">Transcription</keyword>
<dbReference type="SMART" id="SM00345">
    <property type="entry name" value="HTH_GNTR"/>
    <property type="match status" value="1"/>
</dbReference>
<keyword evidence="7" id="KW-1185">Reference proteome</keyword>
<dbReference type="PANTHER" id="PTHR43537:SF47">
    <property type="entry name" value="REGULATORY PROTEIN GNTR HTH"/>
    <property type="match status" value="1"/>
</dbReference>
<reference evidence="5 8" key="3">
    <citation type="submission" date="2018-08" db="EMBL/GenBank/DDBJ databases">
        <title>Complete genome of the Arcobacter marinus type strain JCM 15502.</title>
        <authorList>
            <person name="Miller W.G."/>
            <person name="Yee E."/>
            <person name="Huynh S."/>
            <person name="Parker C.T."/>
        </authorList>
    </citation>
    <scope>NUCLEOTIDE SEQUENCE [LARGE SCALE GENOMIC DNA]</scope>
    <source>
        <strain evidence="5 8">JCM 15502</strain>
    </source>
</reference>
<reference evidence="6" key="2">
    <citation type="submission" date="2017-09" db="EMBL/GenBank/DDBJ databases">
        <authorList>
            <person name="Perez-Cataluna A."/>
            <person name="Figueras M.J."/>
            <person name="Salas-Masso N."/>
        </authorList>
    </citation>
    <scope>NUCLEOTIDE SEQUENCE</scope>
    <source>
        <strain evidence="6">CECT 7727</strain>
    </source>
</reference>
<protein>
    <submittedName>
        <fullName evidence="5 6">Transcriptional regulator</fullName>
    </submittedName>
</protein>
<evidence type="ECO:0000259" key="4">
    <source>
        <dbReference type="PROSITE" id="PS50949"/>
    </source>
</evidence>
<dbReference type="CDD" id="cd07377">
    <property type="entry name" value="WHTH_GntR"/>
    <property type="match status" value="1"/>
</dbReference>
<dbReference type="InterPro" id="IPR036390">
    <property type="entry name" value="WH_DNA-bd_sf"/>
</dbReference>
<dbReference type="InterPro" id="IPR036388">
    <property type="entry name" value="WH-like_DNA-bd_sf"/>
</dbReference>
<accession>A0A347TKY8</accession>
<evidence type="ECO:0000313" key="7">
    <source>
        <dbReference type="Proteomes" id="UP000224740"/>
    </source>
</evidence>
<dbReference type="Gene3D" id="1.10.10.10">
    <property type="entry name" value="Winged helix-like DNA-binding domain superfamily/Winged helix DNA-binding domain"/>
    <property type="match status" value="1"/>
</dbReference>